<dbReference type="PANTHER" id="PTHR47967">
    <property type="entry name" value="OS07G0603500 PROTEIN-RELATED"/>
    <property type="match status" value="1"/>
</dbReference>
<dbReference type="AlphaFoldDB" id="A0A7N0V1C1"/>
<dbReference type="InterPro" id="IPR032799">
    <property type="entry name" value="TAXi_C"/>
</dbReference>
<dbReference type="Gramene" id="Kaladp0096s0125.1.v1.1">
    <property type="protein sequence ID" value="Kaladp0096s0125.1.v1.1.CDS.1"/>
    <property type="gene ID" value="Kaladp0096s0125.v1.1"/>
</dbReference>
<keyword evidence="10" id="KW-1185">Reference proteome</keyword>
<evidence type="ECO:0000256" key="6">
    <source>
        <dbReference type="PIRSR" id="PIRSR601461-1"/>
    </source>
</evidence>
<dbReference type="OMA" id="DPNTRNC"/>
<protein>
    <recommendedName>
        <fullName evidence="8">Peptidase A1 domain-containing protein</fullName>
    </recommendedName>
</protein>
<evidence type="ECO:0000256" key="1">
    <source>
        <dbReference type="ARBA" id="ARBA00007447"/>
    </source>
</evidence>
<feature type="domain" description="Peptidase A1" evidence="8">
    <location>
        <begin position="89"/>
        <end position="459"/>
    </location>
</feature>
<dbReference type="FunFam" id="2.40.70.10:FF:000120">
    <property type="entry name" value="Aspartic proteinase nepenthesin-2"/>
    <property type="match status" value="1"/>
</dbReference>
<dbReference type="FunFam" id="2.40.70.10:FF:000034">
    <property type="entry name" value="Aspartyl protease family protein"/>
    <property type="match status" value="1"/>
</dbReference>
<dbReference type="InterPro" id="IPR001461">
    <property type="entry name" value="Aspartic_peptidase_A1"/>
</dbReference>
<evidence type="ECO:0000313" key="10">
    <source>
        <dbReference type="Proteomes" id="UP000594263"/>
    </source>
</evidence>
<dbReference type="GO" id="GO:0004190">
    <property type="term" value="F:aspartic-type endopeptidase activity"/>
    <property type="evidence" value="ECO:0007669"/>
    <property type="project" value="UniProtKB-KW"/>
</dbReference>
<evidence type="ECO:0000313" key="9">
    <source>
        <dbReference type="EnsemblPlants" id="Kaladp0096s0125.1.v1.1.CDS.1"/>
    </source>
</evidence>
<accession>A0A7N0V1C1</accession>
<keyword evidence="5" id="KW-0325">Glycoprotein</keyword>
<dbReference type="InterPro" id="IPR033121">
    <property type="entry name" value="PEPTIDASE_A1"/>
</dbReference>
<dbReference type="PANTHER" id="PTHR47967:SF36">
    <property type="entry name" value="PEPTIDASE A1 DOMAIN-CONTAINING PROTEIN"/>
    <property type="match status" value="1"/>
</dbReference>
<dbReference type="Gene3D" id="2.40.70.10">
    <property type="entry name" value="Acid Proteases"/>
    <property type="match status" value="2"/>
</dbReference>
<keyword evidence="3" id="KW-0064">Aspartyl protease</keyword>
<dbReference type="Proteomes" id="UP000594263">
    <property type="component" value="Unplaced"/>
</dbReference>
<evidence type="ECO:0000256" key="3">
    <source>
        <dbReference type="ARBA" id="ARBA00022750"/>
    </source>
</evidence>
<dbReference type="Pfam" id="PF14541">
    <property type="entry name" value="TAXi_C"/>
    <property type="match status" value="1"/>
</dbReference>
<dbReference type="InterPro" id="IPR032861">
    <property type="entry name" value="TAXi_N"/>
</dbReference>
<evidence type="ECO:0000256" key="4">
    <source>
        <dbReference type="ARBA" id="ARBA00022801"/>
    </source>
</evidence>
<dbReference type="SUPFAM" id="SSF50630">
    <property type="entry name" value="Acid proteases"/>
    <property type="match status" value="1"/>
</dbReference>
<dbReference type="Pfam" id="PF14543">
    <property type="entry name" value="TAXi_N"/>
    <property type="match status" value="1"/>
</dbReference>
<comment type="similarity">
    <text evidence="1">Belongs to the peptidase A1 family.</text>
</comment>
<evidence type="ECO:0000256" key="5">
    <source>
        <dbReference type="ARBA" id="ARBA00023180"/>
    </source>
</evidence>
<dbReference type="GO" id="GO:0005576">
    <property type="term" value="C:extracellular region"/>
    <property type="evidence" value="ECO:0007669"/>
    <property type="project" value="TreeGrafter"/>
</dbReference>
<name>A0A7N0V1C1_KALFE</name>
<feature type="active site" evidence="6">
    <location>
        <position position="107"/>
    </location>
</feature>
<keyword evidence="7" id="KW-0732">Signal</keyword>
<evidence type="ECO:0000259" key="8">
    <source>
        <dbReference type="PROSITE" id="PS51767"/>
    </source>
</evidence>
<dbReference type="CDD" id="cd05476">
    <property type="entry name" value="pepsin_A_like_plant"/>
    <property type="match status" value="1"/>
</dbReference>
<evidence type="ECO:0000256" key="2">
    <source>
        <dbReference type="ARBA" id="ARBA00022670"/>
    </source>
</evidence>
<keyword evidence="4" id="KW-0378">Hydrolase</keyword>
<dbReference type="InterPro" id="IPR021109">
    <property type="entry name" value="Peptidase_aspartic_dom_sf"/>
</dbReference>
<dbReference type="InterPro" id="IPR051708">
    <property type="entry name" value="Plant_Aspart_Prot_A1"/>
</dbReference>
<sequence>MASLFTTISILTFLHLLHTSPATSIITIPLSKSSTTTLTTHYAADSSNPWRLLNNLASASIARAHHLKRQNNTSHLIKIQSFPRSYGGYSIPLTFGTPPQQLNFVMDTGSSLVWSPCTHRYVCSNCTFSNIDPNNIHTFIPRLSSSAKILGCRNPKCGLLFDPDVNNRCADCDPKSTSCSQACPAYIIQYGSGATSGLLLLENLDFPERVVPDFLIGCSIFSNRQPEGIAGFGRGPTSLPVQMGLKKFSYCLLSHKFDDAPKSSDLVLDSGNGKVAGVRYTPFRKNPVGSNTAFQEYYYVTLRRIIVGQKILKIPYKFLVPGSDGNGGTIVDSGSTFTFMDKRVHNLVAREFESQMGNYTRALDVEKETNLRPCFDVSKGETVSFPELYFAFKGGAKMGLALANYFSVVDRAGVVCMTIVTSDFIEPGSSVGPSIIVGNYQQQNYYVEYDLEKERFGFKKQICT</sequence>
<reference evidence="9" key="1">
    <citation type="submission" date="2021-01" db="UniProtKB">
        <authorList>
            <consortium name="EnsemblPlants"/>
        </authorList>
    </citation>
    <scope>IDENTIFICATION</scope>
</reference>
<evidence type="ECO:0000256" key="7">
    <source>
        <dbReference type="SAM" id="SignalP"/>
    </source>
</evidence>
<organism evidence="9 10">
    <name type="scientific">Kalanchoe fedtschenkoi</name>
    <name type="common">Lavender scallops</name>
    <name type="synonym">South American air plant</name>
    <dbReference type="NCBI Taxonomy" id="63787"/>
    <lineage>
        <taxon>Eukaryota</taxon>
        <taxon>Viridiplantae</taxon>
        <taxon>Streptophyta</taxon>
        <taxon>Embryophyta</taxon>
        <taxon>Tracheophyta</taxon>
        <taxon>Spermatophyta</taxon>
        <taxon>Magnoliopsida</taxon>
        <taxon>eudicotyledons</taxon>
        <taxon>Gunneridae</taxon>
        <taxon>Pentapetalae</taxon>
        <taxon>Saxifragales</taxon>
        <taxon>Crassulaceae</taxon>
        <taxon>Kalanchoe</taxon>
    </lineage>
</organism>
<feature type="chain" id="PRO_5029627204" description="Peptidase A1 domain-containing protein" evidence="7">
    <location>
        <begin position="23"/>
        <end position="464"/>
    </location>
</feature>
<feature type="signal peptide" evidence="7">
    <location>
        <begin position="1"/>
        <end position="22"/>
    </location>
</feature>
<dbReference type="PRINTS" id="PR00792">
    <property type="entry name" value="PEPSIN"/>
</dbReference>
<dbReference type="PROSITE" id="PS51767">
    <property type="entry name" value="PEPTIDASE_A1"/>
    <property type="match status" value="1"/>
</dbReference>
<dbReference type="GO" id="GO:0006508">
    <property type="term" value="P:proteolysis"/>
    <property type="evidence" value="ECO:0007669"/>
    <property type="project" value="UniProtKB-KW"/>
</dbReference>
<keyword evidence="2" id="KW-0645">Protease</keyword>
<dbReference type="InterPro" id="IPR034161">
    <property type="entry name" value="Pepsin-like_plant"/>
</dbReference>
<feature type="active site" evidence="6">
    <location>
        <position position="332"/>
    </location>
</feature>
<proteinExistence type="inferred from homology"/>
<dbReference type="EnsemblPlants" id="Kaladp0096s0125.1.v1.1">
    <property type="protein sequence ID" value="Kaladp0096s0125.1.v1.1.CDS.1"/>
    <property type="gene ID" value="Kaladp0096s0125.v1.1"/>
</dbReference>